<dbReference type="OrthoDB" id="7958481at2"/>
<reference evidence="2 3" key="1">
    <citation type="submission" date="2019-07" db="EMBL/GenBank/DDBJ databases">
        <title>New species of Amycolatopsis and Streptomyces.</title>
        <authorList>
            <person name="Duangmal K."/>
            <person name="Teo W.F.A."/>
            <person name="Lipun K."/>
        </authorList>
    </citation>
    <scope>NUCLEOTIDE SEQUENCE [LARGE SCALE GENOMIC DNA]</scope>
    <source>
        <strain evidence="2 3">JCM 30562</strain>
    </source>
</reference>
<dbReference type="PANTHER" id="PTHR43433">
    <property type="entry name" value="HYDROLASE, ALPHA/BETA FOLD FAMILY PROTEIN"/>
    <property type="match status" value="1"/>
</dbReference>
<dbReference type="InterPro" id="IPR029058">
    <property type="entry name" value="AB_hydrolase_fold"/>
</dbReference>
<dbReference type="GO" id="GO:0016787">
    <property type="term" value="F:hydrolase activity"/>
    <property type="evidence" value="ECO:0007669"/>
    <property type="project" value="UniProtKB-KW"/>
</dbReference>
<evidence type="ECO:0000313" key="2">
    <source>
        <dbReference type="EMBL" id="TVT17802.1"/>
    </source>
</evidence>
<dbReference type="SUPFAM" id="SSF53474">
    <property type="entry name" value="alpha/beta-Hydrolases"/>
    <property type="match status" value="1"/>
</dbReference>
<keyword evidence="2" id="KW-0378">Hydrolase</keyword>
<feature type="domain" description="AB hydrolase-1" evidence="1">
    <location>
        <begin position="34"/>
        <end position="266"/>
    </location>
</feature>
<proteinExistence type="predicted"/>
<evidence type="ECO:0000313" key="3">
    <source>
        <dbReference type="Proteomes" id="UP000318578"/>
    </source>
</evidence>
<comment type="caution">
    <text evidence="2">The sequence shown here is derived from an EMBL/GenBank/DDBJ whole genome shotgun (WGS) entry which is preliminary data.</text>
</comment>
<evidence type="ECO:0000259" key="1">
    <source>
        <dbReference type="Pfam" id="PF00561"/>
    </source>
</evidence>
<dbReference type="EMBL" id="VJZA01000072">
    <property type="protein sequence ID" value="TVT17802.1"/>
    <property type="molecule type" value="Genomic_DNA"/>
</dbReference>
<dbReference type="Proteomes" id="UP000318578">
    <property type="component" value="Unassembled WGS sequence"/>
</dbReference>
<protein>
    <submittedName>
        <fullName evidence="2">Alpha/beta hydrolase</fullName>
    </submittedName>
</protein>
<accession>A0A558A0M6</accession>
<dbReference type="PANTHER" id="PTHR43433:SF5">
    <property type="entry name" value="AB HYDROLASE-1 DOMAIN-CONTAINING PROTEIN"/>
    <property type="match status" value="1"/>
</dbReference>
<dbReference type="AlphaFoldDB" id="A0A558A0M6"/>
<dbReference type="Pfam" id="PF00561">
    <property type="entry name" value="Abhydrolase_1"/>
    <property type="match status" value="1"/>
</dbReference>
<gene>
    <name evidence="2" type="ORF">FNH06_30170</name>
</gene>
<organism evidence="2 3">
    <name type="scientific">Amycolatopsis acidiphila</name>
    <dbReference type="NCBI Taxonomy" id="715473"/>
    <lineage>
        <taxon>Bacteria</taxon>
        <taxon>Bacillati</taxon>
        <taxon>Actinomycetota</taxon>
        <taxon>Actinomycetes</taxon>
        <taxon>Pseudonocardiales</taxon>
        <taxon>Pseudonocardiaceae</taxon>
        <taxon>Amycolatopsis</taxon>
    </lineage>
</organism>
<sequence length="282" mass="30614">MTAYTHDTAPTEFVEANGIRFAYRRFGAKDGVPLVFFQHFMGNLDDHDPALTDAFALDREVILFNNAGIASSTGTTPDTIEQTARDAEAFIDAIGLGTVDLLGHSMGGLVTQQVGLDRPALVRRLVLVGTGPRGGEGIGAAPPETRALFFKTYEHQEEMWLPILFSSTETSQAAGRAFLARIMGREDRDAGVATETVAAQTAAIAAYGADKDETYAHLKGLVQPTLVVNGNNDIIIPTINSYLLQQHALDAQLILYPDANHGAHFQYPELFVKHTKLFLDVE</sequence>
<dbReference type="PRINTS" id="PR00111">
    <property type="entry name" value="ABHYDROLASE"/>
</dbReference>
<dbReference type="InterPro" id="IPR050471">
    <property type="entry name" value="AB_hydrolase"/>
</dbReference>
<name>A0A558A0M6_9PSEU</name>
<dbReference type="InterPro" id="IPR000073">
    <property type="entry name" value="AB_hydrolase_1"/>
</dbReference>
<keyword evidence="3" id="KW-1185">Reference proteome</keyword>
<dbReference type="Gene3D" id="3.40.50.1820">
    <property type="entry name" value="alpha/beta hydrolase"/>
    <property type="match status" value="1"/>
</dbReference>
<dbReference type="RefSeq" id="WP_144643326.1">
    <property type="nucleotide sequence ID" value="NZ_BNAX01000037.1"/>
</dbReference>